<organism evidence="2 3">
    <name type="scientific">Molorchus minor</name>
    <dbReference type="NCBI Taxonomy" id="1323400"/>
    <lineage>
        <taxon>Eukaryota</taxon>
        <taxon>Metazoa</taxon>
        <taxon>Ecdysozoa</taxon>
        <taxon>Arthropoda</taxon>
        <taxon>Hexapoda</taxon>
        <taxon>Insecta</taxon>
        <taxon>Pterygota</taxon>
        <taxon>Neoptera</taxon>
        <taxon>Endopterygota</taxon>
        <taxon>Coleoptera</taxon>
        <taxon>Polyphaga</taxon>
        <taxon>Cucujiformia</taxon>
        <taxon>Chrysomeloidea</taxon>
        <taxon>Cerambycidae</taxon>
        <taxon>Lamiinae</taxon>
        <taxon>Monochamini</taxon>
        <taxon>Molorchus</taxon>
    </lineage>
</organism>
<feature type="compositionally biased region" description="Acidic residues" evidence="1">
    <location>
        <begin position="212"/>
        <end position="222"/>
    </location>
</feature>
<proteinExistence type="predicted"/>
<protein>
    <submittedName>
        <fullName evidence="2">Uncharacterized protein</fullName>
    </submittedName>
</protein>
<dbReference type="Proteomes" id="UP001162164">
    <property type="component" value="Unassembled WGS sequence"/>
</dbReference>
<dbReference type="EMBL" id="JAPWTJ010000029">
    <property type="protein sequence ID" value="KAJ8984662.1"/>
    <property type="molecule type" value="Genomic_DNA"/>
</dbReference>
<evidence type="ECO:0000313" key="2">
    <source>
        <dbReference type="EMBL" id="KAJ8984662.1"/>
    </source>
</evidence>
<gene>
    <name evidence="2" type="ORF">NQ317_015753</name>
</gene>
<reference evidence="2" key="1">
    <citation type="journal article" date="2023" name="Insect Mol. Biol.">
        <title>Genome sequencing provides insights into the evolution of gene families encoding plant cell wall-degrading enzymes in longhorned beetles.</title>
        <authorList>
            <person name="Shin N.R."/>
            <person name="Okamura Y."/>
            <person name="Kirsch R."/>
            <person name="Pauchet Y."/>
        </authorList>
    </citation>
    <scope>NUCLEOTIDE SEQUENCE</scope>
    <source>
        <strain evidence="2">MMC_N1</strain>
    </source>
</reference>
<sequence length="257" mass="28426">MEIQDELCLFKDGNHEDDSVCLNTDTPSLLKTENKDQNLNYCVEAPSTEMLGMLKSDIQDSCENLSDTSEKDENETNPNSGKYRLSKTKQVEQNCDAEKCDQNLNATKTSCTDTFDILPSDTQDIDENIRNTLAESENTTNANNIVAETCNSNKKSYTIQESLIKKSEQLGYIGAEAYRCSKEIKLYGNSSDEEDNIDIDKNWQLNVADSSSDSDSDSDSNDSIESISDGSDDTGSHVSFGQNDKGAIKKGHSQSDR</sequence>
<feature type="region of interest" description="Disordered" evidence="1">
    <location>
        <begin position="62"/>
        <end position="88"/>
    </location>
</feature>
<evidence type="ECO:0000256" key="1">
    <source>
        <dbReference type="SAM" id="MobiDB-lite"/>
    </source>
</evidence>
<feature type="compositionally biased region" description="Basic residues" evidence="1">
    <location>
        <begin position="248"/>
        <end position="257"/>
    </location>
</feature>
<name>A0ABQ9K3U0_9CUCU</name>
<evidence type="ECO:0000313" key="3">
    <source>
        <dbReference type="Proteomes" id="UP001162164"/>
    </source>
</evidence>
<accession>A0ABQ9K3U0</accession>
<comment type="caution">
    <text evidence="2">The sequence shown here is derived from an EMBL/GenBank/DDBJ whole genome shotgun (WGS) entry which is preliminary data.</text>
</comment>
<keyword evidence="3" id="KW-1185">Reference proteome</keyword>
<feature type="region of interest" description="Disordered" evidence="1">
    <location>
        <begin position="207"/>
        <end position="257"/>
    </location>
</feature>